<dbReference type="KEGG" id="stri:C7M71_016025"/>
<dbReference type="Pfam" id="PF00702">
    <property type="entry name" value="Hydrolase"/>
    <property type="match status" value="1"/>
</dbReference>
<dbReference type="InterPro" id="IPR006439">
    <property type="entry name" value="HAD-SF_hydro_IA"/>
</dbReference>
<dbReference type="EMBL" id="CP031264">
    <property type="protein sequence ID" value="AXI81447.1"/>
    <property type="molecule type" value="Genomic_DNA"/>
</dbReference>
<organism evidence="1 2">
    <name type="scientific">Peterkaempfera bronchialis</name>
    <dbReference type="NCBI Taxonomy" id="2126346"/>
    <lineage>
        <taxon>Bacteria</taxon>
        <taxon>Bacillati</taxon>
        <taxon>Actinomycetota</taxon>
        <taxon>Actinomycetes</taxon>
        <taxon>Kitasatosporales</taxon>
        <taxon>Streptomycetaceae</taxon>
        <taxon>Peterkaempfera</taxon>
    </lineage>
</organism>
<dbReference type="NCBIfam" id="TIGR01509">
    <property type="entry name" value="HAD-SF-IA-v3"/>
    <property type="match status" value="1"/>
</dbReference>
<dbReference type="InterPro" id="IPR036412">
    <property type="entry name" value="HAD-like_sf"/>
</dbReference>
<accession>A0A345T642</accession>
<reference evidence="2" key="1">
    <citation type="submission" date="2018-07" db="EMBL/GenBank/DDBJ databases">
        <title>Streptacidiphilus bronchialis DSM 106435 chromosome.</title>
        <authorList>
            <person name="Batra D."/>
            <person name="Gulvik C.A."/>
        </authorList>
    </citation>
    <scope>NUCLEOTIDE SEQUENCE [LARGE SCALE GENOMIC DNA]</scope>
    <source>
        <strain evidence="2">DSM 106435</strain>
    </source>
</reference>
<dbReference type="AlphaFoldDB" id="A0A345T642"/>
<keyword evidence="1" id="KW-0378">Hydrolase</keyword>
<name>A0A345T642_9ACTN</name>
<dbReference type="OrthoDB" id="9797415at2"/>
<dbReference type="PANTHER" id="PTHR43611:SF3">
    <property type="entry name" value="FLAVIN MONONUCLEOTIDE HYDROLASE 1, CHLOROPLATIC"/>
    <property type="match status" value="1"/>
</dbReference>
<proteinExistence type="predicted"/>
<dbReference type="PRINTS" id="PR00413">
    <property type="entry name" value="HADHALOGNASE"/>
</dbReference>
<sequence length="190" mass="19877">MAALDRARSLPAGTLAAAAFHPDRLLPAVTGQVTDEQWRAAVAADLAEVCGSPAEATALCTEWTEVPAAVDHQVLALLGAVRRRLPVALVTNATTRLEADLDALGLTGAVDAVVNSSRVGVAKPDPAIYRIAAERVGVPPARCLFVDDTDRNVLAARALGMTGLHYRHIGELRDVLGPLIDPEPVREAAG</sequence>
<keyword evidence="2" id="KW-1185">Reference proteome</keyword>
<dbReference type="PANTHER" id="PTHR43611">
    <property type="entry name" value="ALPHA-D-GLUCOSE 1-PHOSPHATE PHOSPHATASE"/>
    <property type="match status" value="1"/>
</dbReference>
<dbReference type="Gene3D" id="3.40.50.1000">
    <property type="entry name" value="HAD superfamily/HAD-like"/>
    <property type="match status" value="1"/>
</dbReference>
<evidence type="ECO:0000313" key="1">
    <source>
        <dbReference type="EMBL" id="AXI81447.1"/>
    </source>
</evidence>
<dbReference type="SUPFAM" id="SSF56784">
    <property type="entry name" value="HAD-like"/>
    <property type="match status" value="1"/>
</dbReference>
<protein>
    <submittedName>
        <fullName evidence="1">HAD family hydrolase</fullName>
    </submittedName>
</protein>
<dbReference type="GO" id="GO:0016787">
    <property type="term" value="F:hydrolase activity"/>
    <property type="evidence" value="ECO:0007669"/>
    <property type="project" value="UniProtKB-KW"/>
</dbReference>
<evidence type="ECO:0000313" key="2">
    <source>
        <dbReference type="Proteomes" id="UP000249340"/>
    </source>
</evidence>
<gene>
    <name evidence="1" type="ORF">C7M71_016025</name>
</gene>
<dbReference type="Proteomes" id="UP000249340">
    <property type="component" value="Chromosome"/>
</dbReference>
<dbReference type="InterPro" id="IPR023214">
    <property type="entry name" value="HAD_sf"/>
</dbReference>